<evidence type="ECO:0000256" key="4">
    <source>
        <dbReference type="ARBA" id="ARBA00023186"/>
    </source>
</evidence>
<accession>A0A2U8DNB0</accession>
<comment type="similarity">
    <text evidence="6">Belongs to the bacillales FliT family.</text>
</comment>
<keyword evidence="8" id="KW-0282">Flagellum</keyword>
<evidence type="ECO:0000256" key="7">
    <source>
        <dbReference type="ARBA" id="ARBA00093797"/>
    </source>
</evidence>
<keyword evidence="9" id="KW-1185">Reference proteome</keyword>
<keyword evidence="8" id="KW-0966">Cell projection</keyword>
<evidence type="ECO:0000256" key="5">
    <source>
        <dbReference type="ARBA" id="ARBA00093765"/>
    </source>
</evidence>
<keyword evidence="4" id="KW-0143">Chaperone</keyword>
<evidence type="ECO:0000256" key="1">
    <source>
        <dbReference type="ARBA" id="ARBA00004514"/>
    </source>
</evidence>
<dbReference type="Proteomes" id="UP000244910">
    <property type="component" value="Chromosome"/>
</dbReference>
<dbReference type="AlphaFoldDB" id="A0A2U8DNB0"/>
<evidence type="ECO:0000256" key="3">
    <source>
        <dbReference type="ARBA" id="ARBA00022795"/>
    </source>
</evidence>
<dbReference type="RefSeq" id="WP_032076691.1">
    <property type="nucleotide sequence ID" value="NZ_CP020953.1"/>
</dbReference>
<dbReference type="KEGG" id="cdrk:B9W14_03960"/>
<evidence type="ECO:0000313" key="9">
    <source>
        <dbReference type="Proteomes" id="UP000244910"/>
    </source>
</evidence>
<proteinExistence type="inferred from homology"/>
<organism evidence="8 9">
    <name type="scientific">Clostridium drakei</name>
    <dbReference type="NCBI Taxonomy" id="332101"/>
    <lineage>
        <taxon>Bacteria</taxon>
        <taxon>Bacillati</taxon>
        <taxon>Bacillota</taxon>
        <taxon>Clostridia</taxon>
        <taxon>Eubacteriales</taxon>
        <taxon>Clostridiaceae</taxon>
        <taxon>Clostridium</taxon>
    </lineage>
</organism>
<evidence type="ECO:0000313" key="8">
    <source>
        <dbReference type="EMBL" id="AWI03672.1"/>
    </source>
</evidence>
<reference evidence="9" key="1">
    <citation type="submission" date="2017-04" db="EMBL/GenBank/DDBJ databases">
        <authorList>
            <person name="Song Y."/>
            <person name="Cho B.-K."/>
        </authorList>
    </citation>
    <scope>NUCLEOTIDE SEQUENCE [LARGE SCALE GENOMIC DNA]</scope>
    <source>
        <strain evidence="9">SL1</strain>
    </source>
</reference>
<dbReference type="EMBL" id="CP020953">
    <property type="protein sequence ID" value="AWI03672.1"/>
    <property type="molecule type" value="Genomic_DNA"/>
</dbReference>
<keyword evidence="8" id="KW-0969">Cilium</keyword>
<keyword evidence="2" id="KW-0963">Cytoplasm</keyword>
<comment type="function">
    <text evidence="5">May act as an export chaperone for the filament capping protein FliD.</text>
</comment>
<evidence type="ECO:0000256" key="2">
    <source>
        <dbReference type="ARBA" id="ARBA00022490"/>
    </source>
</evidence>
<protein>
    <recommendedName>
        <fullName evidence="7">Flagellar protein FliT</fullName>
    </recommendedName>
</protein>
<name>A0A2U8DNB0_9CLOT</name>
<gene>
    <name evidence="8" type="ORF">B9W14_03960</name>
</gene>
<evidence type="ECO:0000256" key="6">
    <source>
        <dbReference type="ARBA" id="ARBA00093785"/>
    </source>
</evidence>
<keyword evidence="3" id="KW-1005">Bacterial flagellum biogenesis</keyword>
<sequence>MIENNVNEILKEALTKYKNCTLQLIEAVEKEDYDILQIMLDERQEIIDSMSNIEYTKEQFVNFTEELNIVAFQKKLTELMYEKRNNLKKELSKISNSRIANKSYNSRLYQTTIFNKRF</sequence>
<dbReference type="InterPro" id="IPR008622">
    <property type="entry name" value="FliT"/>
</dbReference>
<dbReference type="Pfam" id="PF05400">
    <property type="entry name" value="FliT"/>
    <property type="match status" value="1"/>
</dbReference>
<comment type="subcellular location">
    <subcellularLocation>
        <location evidence="1">Cytoplasm</location>
        <location evidence="1">Cytosol</location>
    </subcellularLocation>
</comment>